<organism evidence="2 3">
    <name type="scientific">Aphanomyces stellatus</name>
    <dbReference type="NCBI Taxonomy" id="120398"/>
    <lineage>
        <taxon>Eukaryota</taxon>
        <taxon>Sar</taxon>
        <taxon>Stramenopiles</taxon>
        <taxon>Oomycota</taxon>
        <taxon>Saprolegniomycetes</taxon>
        <taxon>Saprolegniales</taxon>
        <taxon>Verrucalvaceae</taxon>
        <taxon>Aphanomyces</taxon>
    </lineage>
</organism>
<keyword evidence="3" id="KW-1185">Reference proteome</keyword>
<evidence type="ECO:0000313" key="2">
    <source>
        <dbReference type="EMBL" id="VFT97102.1"/>
    </source>
</evidence>
<dbReference type="EMBL" id="CAADRA010006836">
    <property type="protein sequence ID" value="VFT97102.1"/>
    <property type="molecule type" value="Genomic_DNA"/>
</dbReference>
<evidence type="ECO:0000313" key="1">
    <source>
        <dbReference type="EMBL" id="KAF0687924.1"/>
    </source>
</evidence>
<protein>
    <submittedName>
        <fullName evidence="2">Aste57867_20416 protein</fullName>
    </submittedName>
</protein>
<evidence type="ECO:0000313" key="3">
    <source>
        <dbReference type="Proteomes" id="UP000332933"/>
    </source>
</evidence>
<proteinExistence type="predicted"/>
<dbReference type="OrthoDB" id="166585at2759"/>
<dbReference type="EMBL" id="VJMH01006813">
    <property type="protein sequence ID" value="KAF0687924.1"/>
    <property type="molecule type" value="Genomic_DNA"/>
</dbReference>
<reference evidence="2 3" key="1">
    <citation type="submission" date="2019-03" db="EMBL/GenBank/DDBJ databases">
        <authorList>
            <person name="Gaulin E."/>
            <person name="Dumas B."/>
        </authorList>
    </citation>
    <scope>NUCLEOTIDE SEQUENCE [LARGE SCALE GENOMIC DNA]</scope>
    <source>
        <strain evidence="2">CBS 568.67</strain>
    </source>
</reference>
<sequence length="266" mass="28937">MGSLVPCRRFKQFSTPLQTKTSRLAKRYVNEGVCMVIQESKPWLDAFVHFLPGSHVKMKAVVNFVASCLMITCGTHAADGGTYCGEGGVSSPNLRSASTPTTAPPTTYIPTTYVPITTAAPPSNKNAQTIPEGTAVRCIGGNADFVWRYTNGQICFYPSGGIAQSWDLNWWAPRLIDCSGIPNGPDMKMKPMTTIAPSSANKLAVPDNSSVRCLYGNQDFVWFYTGNTLRFFPSGAIAASWDPNWWQPKLVDCNGIVHGPDMAMKP</sequence>
<name>A0A485LGX6_9STRA</name>
<accession>A0A485LGX6</accession>
<dbReference type="Proteomes" id="UP000332933">
    <property type="component" value="Unassembled WGS sequence"/>
</dbReference>
<reference evidence="1" key="2">
    <citation type="submission" date="2019-06" db="EMBL/GenBank/DDBJ databases">
        <title>Genomics analysis of Aphanomyces spp. identifies a new class of oomycete effector associated with host adaptation.</title>
        <authorList>
            <person name="Gaulin E."/>
        </authorList>
    </citation>
    <scope>NUCLEOTIDE SEQUENCE</scope>
    <source>
        <strain evidence="1">CBS 578.67</strain>
    </source>
</reference>
<dbReference type="AlphaFoldDB" id="A0A485LGX6"/>
<gene>
    <name evidence="2" type="primary">Aste57867_20416</name>
    <name evidence="1" type="ORF">As57867_020350</name>
    <name evidence="2" type="ORF">ASTE57867_20416</name>
</gene>